<comment type="caution">
    <text evidence="9">The sequence shown here is derived from an EMBL/GenBank/DDBJ whole genome shotgun (WGS) entry which is preliminary data.</text>
</comment>
<evidence type="ECO:0000256" key="5">
    <source>
        <dbReference type="ARBA" id="ARBA00023211"/>
    </source>
</evidence>
<evidence type="ECO:0000256" key="1">
    <source>
        <dbReference type="ARBA" id="ARBA00001936"/>
    </source>
</evidence>
<dbReference type="EMBL" id="CAJVQA010011252">
    <property type="protein sequence ID" value="CAG8705431.1"/>
    <property type="molecule type" value="Genomic_DNA"/>
</dbReference>
<feature type="domain" description="Peptidase M24" evidence="6">
    <location>
        <begin position="351"/>
        <end position="569"/>
    </location>
</feature>
<dbReference type="PANTHER" id="PTHR43763">
    <property type="entry name" value="XAA-PRO AMINOPEPTIDASE 1"/>
    <property type="match status" value="1"/>
</dbReference>
<feature type="domain" description="Peptidase M24 C-terminal" evidence="8">
    <location>
        <begin position="580"/>
        <end position="642"/>
    </location>
</feature>
<dbReference type="SUPFAM" id="SSF53092">
    <property type="entry name" value="Creatinase/prolidase N-terminal domain"/>
    <property type="match status" value="1"/>
</dbReference>
<dbReference type="InterPro" id="IPR033740">
    <property type="entry name" value="Pept_M24B"/>
</dbReference>
<evidence type="ECO:0000256" key="4">
    <source>
        <dbReference type="ARBA" id="ARBA00022801"/>
    </source>
</evidence>
<dbReference type="FunFam" id="3.90.230.10:FF:000007">
    <property type="entry name" value="Xaa-Pro aminopeptidase P"/>
    <property type="match status" value="1"/>
</dbReference>
<dbReference type="SUPFAM" id="SSF55920">
    <property type="entry name" value="Creatinase/aminopeptidase"/>
    <property type="match status" value="1"/>
</dbReference>
<feature type="domain" description="Creatinase N-terminal" evidence="7">
    <location>
        <begin position="45"/>
        <end position="177"/>
    </location>
</feature>
<dbReference type="PANTHER" id="PTHR43763:SF6">
    <property type="entry name" value="XAA-PRO AMINOPEPTIDASE 1"/>
    <property type="match status" value="1"/>
</dbReference>
<evidence type="ECO:0000256" key="3">
    <source>
        <dbReference type="ARBA" id="ARBA00022723"/>
    </source>
</evidence>
<dbReference type="Proteomes" id="UP000789759">
    <property type="component" value="Unassembled WGS sequence"/>
</dbReference>
<dbReference type="FunFam" id="3.40.350.10:FF:000003">
    <property type="entry name" value="Xaa-pro aminopeptidase P"/>
    <property type="match status" value="1"/>
</dbReference>
<comment type="cofactor">
    <cofactor evidence="1">
        <name>Mn(2+)</name>
        <dbReference type="ChEBI" id="CHEBI:29035"/>
    </cofactor>
</comment>
<dbReference type="Gene3D" id="3.90.230.10">
    <property type="entry name" value="Creatinase/methionine aminopeptidase superfamily"/>
    <property type="match status" value="1"/>
</dbReference>
<dbReference type="CDD" id="cd01085">
    <property type="entry name" value="APP"/>
    <property type="match status" value="1"/>
</dbReference>
<dbReference type="InterPro" id="IPR032416">
    <property type="entry name" value="Peptidase_M24_C"/>
</dbReference>
<dbReference type="Pfam" id="PF00557">
    <property type="entry name" value="Peptidase_M24"/>
    <property type="match status" value="1"/>
</dbReference>
<accession>A0A9N9HTI2</accession>
<keyword evidence="5" id="KW-0464">Manganese</keyword>
<keyword evidence="10" id="KW-1185">Reference proteome</keyword>
<protein>
    <submittedName>
        <fullName evidence="9">4148_t:CDS:1</fullName>
    </submittedName>
</protein>
<evidence type="ECO:0000256" key="2">
    <source>
        <dbReference type="ARBA" id="ARBA00008766"/>
    </source>
</evidence>
<comment type="similarity">
    <text evidence="2">Belongs to the peptidase M24B family.</text>
</comment>
<keyword evidence="4" id="KW-0378">Hydrolase</keyword>
<dbReference type="InterPro" id="IPR029149">
    <property type="entry name" value="Creatin/AminoP/Spt16_N"/>
</dbReference>
<dbReference type="GO" id="GO:0070006">
    <property type="term" value="F:metalloaminopeptidase activity"/>
    <property type="evidence" value="ECO:0007669"/>
    <property type="project" value="InterPro"/>
</dbReference>
<dbReference type="InterPro" id="IPR036005">
    <property type="entry name" value="Creatinase/aminopeptidase-like"/>
</dbReference>
<dbReference type="InterPro" id="IPR050422">
    <property type="entry name" value="X-Pro_aminopeptidase_P"/>
</dbReference>
<evidence type="ECO:0000259" key="8">
    <source>
        <dbReference type="Pfam" id="PF16188"/>
    </source>
</evidence>
<dbReference type="GO" id="GO:0046872">
    <property type="term" value="F:metal ion binding"/>
    <property type="evidence" value="ECO:0007669"/>
    <property type="project" value="UniProtKB-KW"/>
</dbReference>
<dbReference type="AlphaFoldDB" id="A0A9N9HTI2"/>
<evidence type="ECO:0000259" key="6">
    <source>
        <dbReference type="Pfam" id="PF00557"/>
    </source>
</evidence>
<dbReference type="OrthoDB" id="9995434at2759"/>
<evidence type="ECO:0000259" key="7">
    <source>
        <dbReference type="Pfam" id="PF01321"/>
    </source>
</evidence>
<reference evidence="9" key="1">
    <citation type="submission" date="2021-06" db="EMBL/GenBank/DDBJ databases">
        <authorList>
            <person name="Kallberg Y."/>
            <person name="Tangrot J."/>
            <person name="Rosling A."/>
        </authorList>
    </citation>
    <scope>NUCLEOTIDE SEQUENCE</scope>
    <source>
        <strain evidence="9">FL966</strain>
    </source>
</reference>
<dbReference type="InterPro" id="IPR000587">
    <property type="entry name" value="Creatinase_N"/>
</dbReference>
<organism evidence="9 10">
    <name type="scientific">Cetraspora pellucida</name>
    <dbReference type="NCBI Taxonomy" id="1433469"/>
    <lineage>
        <taxon>Eukaryota</taxon>
        <taxon>Fungi</taxon>
        <taxon>Fungi incertae sedis</taxon>
        <taxon>Mucoromycota</taxon>
        <taxon>Glomeromycotina</taxon>
        <taxon>Glomeromycetes</taxon>
        <taxon>Diversisporales</taxon>
        <taxon>Gigasporaceae</taxon>
        <taxon>Cetraspora</taxon>
    </lineage>
</organism>
<evidence type="ECO:0000313" key="9">
    <source>
        <dbReference type="EMBL" id="CAG8705431.1"/>
    </source>
</evidence>
<dbReference type="Pfam" id="PF01321">
    <property type="entry name" value="Creatinase_N"/>
    <property type="match status" value="1"/>
</dbReference>
<dbReference type="GO" id="GO:0005737">
    <property type="term" value="C:cytoplasm"/>
    <property type="evidence" value="ECO:0007669"/>
    <property type="project" value="UniProtKB-ARBA"/>
</dbReference>
<sequence length="643" mass="72544">MTQGAIRKCLLGYPRFFRFFCSPRNKNKRFMSDTTHSTVIDTTKRLNKLRDLFSNYDITAYIIPSEDSHQSEYVAACDARRPFISGFTGSAGLAVVSNDAAALFTDGRYFLQASKQLDSNWSLMKQGLPDVPTWQEYLVQNLQKGSKIGIDPTLITAPDARTLSESLEKVGSCLIPISQNLVDLVWGSERPPRPTNEVIILEERYSGRSHADKIASLRGEFTKENYYGFVVSGLDEIAWLFNLRGSEVEYNPVFFSYSLITKDEAILYIDDRKLNKEVKNHLGPDIKYRPYDAIFEDLQKHSVKLKNDNQKLLISTRSSWAIARAAGEDNIEEARSPVTDAKAIKNETELEGMRQCHLRDACALINYFAWLEDEIAKGKTINEIDGSTKLQEFRSEQSDFMGLSFDTISASGPNAAVIHYRPEPETCAIIDPNLLYLCDSGGQYKDGTTDVTRTIHLRNPTEQEKRAFTRVLQGHIAIDRAIFPKGTTGYVLDVLARTALWRDGLDFRHGTGHGVGCFLNVHEGPHGIGTRIAFNDVTLQAGMTVTNEPGYYEDDKFGIRIETVLLVREVETPNNFGERGYLGFEHITYVPIQTSLVDVSLLSPIEHKWLNDFNAECLQKLEPLMTPDSLGMRWLKRETSPLN</sequence>
<evidence type="ECO:0000313" key="10">
    <source>
        <dbReference type="Proteomes" id="UP000789759"/>
    </source>
</evidence>
<name>A0A9N9HTI2_9GLOM</name>
<dbReference type="Pfam" id="PF16188">
    <property type="entry name" value="Peptidase_M24_C"/>
    <property type="match status" value="1"/>
</dbReference>
<dbReference type="InterPro" id="IPR000994">
    <property type="entry name" value="Pept_M24"/>
</dbReference>
<proteinExistence type="inferred from homology"/>
<keyword evidence="3" id="KW-0479">Metal-binding</keyword>
<dbReference type="Gene3D" id="3.40.350.10">
    <property type="entry name" value="Creatinase/prolidase N-terminal domain"/>
    <property type="match status" value="2"/>
</dbReference>
<dbReference type="Pfam" id="PF16189">
    <property type="entry name" value="Creatinase_N_2"/>
    <property type="match status" value="1"/>
</dbReference>
<gene>
    <name evidence="9" type="ORF">CPELLU_LOCUS12046</name>
</gene>